<proteinExistence type="predicted"/>
<protein>
    <submittedName>
        <fullName evidence="1">Uncharacterized protein</fullName>
    </submittedName>
</protein>
<gene>
    <name evidence="1" type="primary">Contig9416.g10070</name>
    <name evidence="1" type="ORF">STYLEM_4132</name>
</gene>
<accession>A0A077ZZ01</accession>
<keyword evidence="2" id="KW-1185">Reference proteome</keyword>
<evidence type="ECO:0000313" key="2">
    <source>
        <dbReference type="Proteomes" id="UP000039865"/>
    </source>
</evidence>
<dbReference type="AlphaFoldDB" id="A0A077ZZ01"/>
<dbReference type="EMBL" id="CCKQ01004010">
    <property type="protein sequence ID" value="CDW75145.1"/>
    <property type="molecule type" value="Genomic_DNA"/>
</dbReference>
<organism evidence="1 2">
    <name type="scientific">Stylonychia lemnae</name>
    <name type="common">Ciliate</name>
    <dbReference type="NCBI Taxonomy" id="5949"/>
    <lineage>
        <taxon>Eukaryota</taxon>
        <taxon>Sar</taxon>
        <taxon>Alveolata</taxon>
        <taxon>Ciliophora</taxon>
        <taxon>Intramacronucleata</taxon>
        <taxon>Spirotrichea</taxon>
        <taxon>Stichotrichia</taxon>
        <taxon>Sporadotrichida</taxon>
        <taxon>Oxytrichidae</taxon>
        <taxon>Stylonychinae</taxon>
        <taxon>Stylonychia</taxon>
    </lineage>
</organism>
<dbReference type="InParanoid" id="A0A077ZZ01"/>
<reference evidence="1 2" key="1">
    <citation type="submission" date="2014-06" db="EMBL/GenBank/DDBJ databases">
        <authorList>
            <person name="Swart Estienne"/>
        </authorList>
    </citation>
    <scope>NUCLEOTIDE SEQUENCE [LARGE SCALE GENOMIC DNA]</scope>
    <source>
        <strain evidence="1 2">130c</strain>
    </source>
</reference>
<sequence>MLHLTKQQESKNEIRWESSSVTGITAKAVYRQNRNKFQPQLIKAEQKQIDDHSFKIRQPWNSKPYLLSLRIQQDQIKQNLLENDSNKITEILKRLSQEKVLSKNSINLIKEAYDKGYVTDIQNLVKFAQNSRNPIEESYSQKYIGLQDGTLGIQTSRVPIPQRLQKSQSVSRIEHQIRLKQAKQGNHVKRSSLTTIKQANPQQKSLESVQQQPEQIQDNEIIQNQEIGTIFKSEDRKIAEINQDIQEVYYENSQVQNIDTNFTDLDSILDTGRLTSSRESQNIQQQRNLDFYGMSDSQTPFQNVRIQRESSRQSFILQQRQSSDEKNKIFLDKNRLINSYAIPKILISQKKIKTFSESEKFYLEHPEQGQSDKRESVKKSLISFPNLIEINNSPYKRKGYLLLDQSKIKRQKDVAQRKQQQSLAIEQFQKNKNTQYNEADQQVQSTQSNMSSLRKNQRLIDRILKLDQEKKRYDDLLFQINGGQDSVDSYYTDQLLNSLKLNPISQRNSIQKLLDLKRSSSKQKIDHSTSFSQNNDKF</sequence>
<evidence type="ECO:0000313" key="1">
    <source>
        <dbReference type="EMBL" id="CDW75145.1"/>
    </source>
</evidence>
<dbReference type="Proteomes" id="UP000039865">
    <property type="component" value="Unassembled WGS sequence"/>
</dbReference>
<name>A0A077ZZ01_STYLE</name>